<proteinExistence type="predicted"/>
<protein>
    <submittedName>
        <fullName evidence="2">Uncharacterized protein</fullName>
    </submittedName>
</protein>
<organism evidence="2 3">
    <name type="scientific">Streptosporangium subroseum</name>
    <dbReference type="NCBI Taxonomy" id="106412"/>
    <lineage>
        <taxon>Bacteria</taxon>
        <taxon>Bacillati</taxon>
        <taxon>Actinomycetota</taxon>
        <taxon>Actinomycetes</taxon>
        <taxon>Streptosporangiales</taxon>
        <taxon>Streptosporangiaceae</taxon>
        <taxon>Streptosporangium</taxon>
    </lineage>
</organism>
<dbReference type="EMBL" id="FZOD01000008">
    <property type="protein sequence ID" value="SNS38068.1"/>
    <property type="molecule type" value="Genomic_DNA"/>
</dbReference>
<keyword evidence="1" id="KW-1133">Transmembrane helix</keyword>
<reference evidence="2 3" key="1">
    <citation type="submission" date="2017-06" db="EMBL/GenBank/DDBJ databases">
        <authorList>
            <person name="Kim H.J."/>
            <person name="Triplett B.A."/>
        </authorList>
    </citation>
    <scope>NUCLEOTIDE SEQUENCE [LARGE SCALE GENOMIC DNA]</scope>
    <source>
        <strain evidence="2 3">CGMCC 4.2132</strain>
    </source>
</reference>
<sequence length="130" mass="13631">MNDDQVLDSTEPKGNRMSKLTKILIVTQVLTLAAAGCLAFMVASGPTTGGPGRDLMMNAFYSKGILAANMLRYPSLAAAAGKPLPFKNCESALYYLQGPDVASDDARPKTDEDKAAFKAACEDGVLGLGL</sequence>
<dbReference type="Proteomes" id="UP000198282">
    <property type="component" value="Unassembled WGS sequence"/>
</dbReference>
<accession>A0A239E1D3</accession>
<keyword evidence="1" id="KW-0812">Transmembrane</keyword>
<evidence type="ECO:0000313" key="3">
    <source>
        <dbReference type="Proteomes" id="UP000198282"/>
    </source>
</evidence>
<dbReference type="AlphaFoldDB" id="A0A239E1D3"/>
<keyword evidence="3" id="KW-1185">Reference proteome</keyword>
<evidence type="ECO:0000313" key="2">
    <source>
        <dbReference type="EMBL" id="SNS38068.1"/>
    </source>
</evidence>
<evidence type="ECO:0000256" key="1">
    <source>
        <dbReference type="SAM" id="Phobius"/>
    </source>
</evidence>
<feature type="transmembrane region" description="Helical" evidence="1">
    <location>
        <begin position="23"/>
        <end position="43"/>
    </location>
</feature>
<keyword evidence="1" id="KW-0472">Membrane</keyword>
<name>A0A239E1D3_9ACTN</name>
<gene>
    <name evidence="2" type="ORF">SAMN05216276_1008160</name>
</gene>